<gene>
    <name evidence="7" type="primary">mmuM</name>
    <name evidence="7" type="ORF">E4P82_19980</name>
</gene>
<sequence length="313" mass="33922">MNPIASILRDYPLIVLDGALATELERRGCDLRDPLWSAKVLLEAPELIRQLHLDYLLAGADGVITASYQASVEGFTRRGLAPSEALALIQRSVYLAREARDAFWADPAHRVSRPRPFVAASVGPYGAVLADGSEYRGDYDLDEAALIEFHRPRLAALLAAGLDILACETLPRLLEAQALVRLLAEFPEASAWISFSARDGIHTCHGERLTDCAAALDACPQVAAIGVNCTAPQYIPALIDAIRAATNKPIVVYPNSGEVYDTTHHRWQGIGTVAAFAEQAREWAAHGARIIGGCCRTGPEHIRALATWVRASR</sequence>
<dbReference type="PIRSF" id="PIRSF037505">
    <property type="entry name" value="Betaine_HMT"/>
    <property type="match status" value="1"/>
</dbReference>
<keyword evidence="2 5" id="KW-0808">Transferase</keyword>
<dbReference type="PANTHER" id="PTHR46015:SF1">
    <property type="entry name" value="HOMOCYSTEINE S-METHYLTRANSFERASE-LIKE ISOFORM 1"/>
    <property type="match status" value="1"/>
</dbReference>
<dbReference type="Proteomes" id="UP000760480">
    <property type="component" value="Unassembled WGS sequence"/>
</dbReference>
<feature type="binding site" evidence="5">
    <location>
        <position position="295"/>
    </location>
    <ligand>
        <name>Zn(2+)</name>
        <dbReference type="ChEBI" id="CHEBI:29105"/>
    </ligand>
</feature>
<dbReference type="Pfam" id="PF02574">
    <property type="entry name" value="S-methyl_trans"/>
    <property type="match status" value="1"/>
</dbReference>
<evidence type="ECO:0000256" key="1">
    <source>
        <dbReference type="ARBA" id="ARBA00022603"/>
    </source>
</evidence>
<dbReference type="PANTHER" id="PTHR46015">
    <property type="entry name" value="ZGC:172121"/>
    <property type="match status" value="1"/>
</dbReference>
<evidence type="ECO:0000256" key="3">
    <source>
        <dbReference type="ARBA" id="ARBA00022723"/>
    </source>
</evidence>
<evidence type="ECO:0000259" key="6">
    <source>
        <dbReference type="PROSITE" id="PS50970"/>
    </source>
</evidence>
<feature type="domain" description="Hcy-binding" evidence="6">
    <location>
        <begin position="2"/>
        <end position="309"/>
    </location>
</feature>
<evidence type="ECO:0000256" key="5">
    <source>
        <dbReference type="PROSITE-ProRule" id="PRU00333"/>
    </source>
</evidence>
<dbReference type="EC" id="2.1.1.10" evidence="7"/>
<name>A0ABX1TPB8_9GAMM</name>
<reference evidence="7 8" key="1">
    <citation type="submission" date="2019-03" db="EMBL/GenBank/DDBJ databases">
        <title>Metabolic reconstructions from genomes of highly enriched 'Candidatus Accumulibacter' and 'Candidatus Competibacter' bioreactor populations.</title>
        <authorList>
            <person name="Annavajhala M.K."/>
            <person name="Welles L."/>
            <person name="Abbas B."/>
            <person name="Sorokin D."/>
            <person name="Park H."/>
            <person name="Van Loosdrecht M."/>
            <person name="Chandran K."/>
        </authorList>
    </citation>
    <scope>NUCLEOTIDE SEQUENCE [LARGE SCALE GENOMIC DNA]</scope>
    <source>
        <strain evidence="7 8">SBR_G</strain>
    </source>
</reference>
<dbReference type="NCBIfam" id="NF007020">
    <property type="entry name" value="PRK09485.1"/>
    <property type="match status" value="1"/>
</dbReference>
<comment type="cofactor">
    <cofactor evidence="5">
        <name>Zn(2+)</name>
        <dbReference type="ChEBI" id="CHEBI:29105"/>
    </cofactor>
</comment>
<keyword evidence="8" id="KW-1185">Reference proteome</keyword>
<evidence type="ECO:0000313" key="7">
    <source>
        <dbReference type="EMBL" id="NMQ21277.1"/>
    </source>
</evidence>
<dbReference type="RefSeq" id="WP_169250548.1">
    <property type="nucleotide sequence ID" value="NZ_SPMZ01000084.1"/>
</dbReference>
<evidence type="ECO:0000256" key="4">
    <source>
        <dbReference type="ARBA" id="ARBA00022833"/>
    </source>
</evidence>
<keyword evidence="4 5" id="KW-0862">Zinc</keyword>
<dbReference type="GO" id="GO:0032259">
    <property type="term" value="P:methylation"/>
    <property type="evidence" value="ECO:0007669"/>
    <property type="project" value="UniProtKB-KW"/>
</dbReference>
<accession>A0ABX1TPB8</accession>
<dbReference type="SUPFAM" id="SSF82282">
    <property type="entry name" value="Homocysteine S-methyltransferase"/>
    <property type="match status" value="1"/>
</dbReference>
<dbReference type="EMBL" id="SPMZ01000084">
    <property type="protein sequence ID" value="NMQ21277.1"/>
    <property type="molecule type" value="Genomic_DNA"/>
</dbReference>
<organism evidence="7 8">
    <name type="scientific">Candidatus Competibacter phosphatis</name>
    <dbReference type="NCBI Taxonomy" id="221280"/>
    <lineage>
        <taxon>Bacteria</taxon>
        <taxon>Pseudomonadati</taxon>
        <taxon>Pseudomonadota</taxon>
        <taxon>Gammaproteobacteria</taxon>
        <taxon>Candidatus Competibacteraceae</taxon>
        <taxon>Candidatus Competibacter</taxon>
    </lineage>
</organism>
<keyword evidence="1 5" id="KW-0489">Methyltransferase</keyword>
<protein>
    <submittedName>
        <fullName evidence="7">Homocysteine S-methyltransferase</fullName>
        <ecNumber evidence="7">2.1.1.10</ecNumber>
    </submittedName>
</protein>
<dbReference type="GO" id="GO:0008168">
    <property type="term" value="F:methyltransferase activity"/>
    <property type="evidence" value="ECO:0007669"/>
    <property type="project" value="UniProtKB-KW"/>
</dbReference>
<dbReference type="InterPro" id="IPR036589">
    <property type="entry name" value="HCY_dom_sf"/>
</dbReference>
<proteinExistence type="predicted"/>
<feature type="binding site" evidence="5">
    <location>
        <position position="229"/>
    </location>
    <ligand>
        <name>Zn(2+)</name>
        <dbReference type="ChEBI" id="CHEBI:29105"/>
    </ligand>
</feature>
<feature type="binding site" evidence="5">
    <location>
        <position position="294"/>
    </location>
    <ligand>
        <name>Zn(2+)</name>
        <dbReference type="ChEBI" id="CHEBI:29105"/>
    </ligand>
</feature>
<dbReference type="PROSITE" id="PS50970">
    <property type="entry name" value="HCY"/>
    <property type="match status" value="1"/>
</dbReference>
<comment type="caution">
    <text evidence="7">The sequence shown here is derived from an EMBL/GenBank/DDBJ whole genome shotgun (WGS) entry which is preliminary data.</text>
</comment>
<keyword evidence="3 5" id="KW-0479">Metal-binding</keyword>
<dbReference type="InterPro" id="IPR051486">
    <property type="entry name" value="Hcy_S-methyltransferase"/>
</dbReference>
<evidence type="ECO:0000313" key="8">
    <source>
        <dbReference type="Proteomes" id="UP000760480"/>
    </source>
</evidence>
<dbReference type="Gene3D" id="3.20.20.330">
    <property type="entry name" value="Homocysteine-binding-like domain"/>
    <property type="match status" value="1"/>
</dbReference>
<dbReference type="InterPro" id="IPR003726">
    <property type="entry name" value="HCY_dom"/>
</dbReference>
<evidence type="ECO:0000256" key="2">
    <source>
        <dbReference type="ARBA" id="ARBA00022679"/>
    </source>
</evidence>
<dbReference type="InterPro" id="IPR017226">
    <property type="entry name" value="BHMT-like"/>
</dbReference>